<dbReference type="EMBL" id="JAAOAN010000381">
    <property type="protein sequence ID" value="KAF5708649.1"/>
    <property type="molecule type" value="Genomic_DNA"/>
</dbReference>
<dbReference type="Pfam" id="PF00097">
    <property type="entry name" value="zf-C3HC4"/>
    <property type="match status" value="1"/>
</dbReference>
<dbReference type="InterPro" id="IPR013083">
    <property type="entry name" value="Znf_RING/FYVE/PHD"/>
</dbReference>
<dbReference type="Pfam" id="PF08797">
    <property type="entry name" value="HIRAN"/>
    <property type="match status" value="1"/>
</dbReference>
<evidence type="ECO:0000256" key="13">
    <source>
        <dbReference type="PROSITE-ProRule" id="PRU00175"/>
    </source>
</evidence>
<accession>A0A8H5YAM2</accession>
<dbReference type="InterPro" id="IPR001650">
    <property type="entry name" value="Helicase_C-like"/>
</dbReference>
<keyword evidence="8" id="KW-0347">Helicase</keyword>
<dbReference type="GO" id="GO:0008094">
    <property type="term" value="F:ATP-dependent activity, acting on DNA"/>
    <property type="evidence" value="ECO:0007669"/>
    <property type="project" value="TreeGrafter"/>
</dbReference>
<dbReference type="InterPro" id="IPR014905">
    <property type="entry name" value="HIRAN"/>
</dbReference>
<evidence type="ECO:0000256" key="12">
    <source>
        <dbReference type="ARBA" id="ARBA00023242"/>
    </source>
</evidence>
<dbReference type="SUPFAM" id="SSF57850">
    <property type="entry name" value="RING/U-box"/>
    <property type="match status" value="1"/>
</dbReference>
<dbReference type="InterPro" id="IPR027417">
    <property type="entry name" value="P-loop_NTPase"/>
</dbReference>
<dbReference type="PANTHER" id="PTHR45626">
    <property type="entry name" value="TRANSCRIPTION TERMINATION FACTOR 2-RELATED"/>
    <property type="match status" value="1"/>
</dbReference>
<feature type="compositionally biased region" description="Basic and acidic residues" evidence="14">
    <location>
        <begin position="1"/>
        <end position="13"/>
    </location>
</feature>
<organism evidence="19 20">
    <name type="scientific">Fusarium mundagurra</name>
    <dbReference type="NCBI Taxonomy" id="1567541"/>
    <lineage>
        <taxon>Eukaryota</taxon>
        <taxon>Fungi</taxon>
        <taxon>Dikarya</taxon>
        <taxon>Ascomycota</taxon>
        <taxon>Pezizomycotina</taxon>
        <taxon>Sordariomycetes</taxon>
        <taxon>Hypocreomycetidae</taxon>
        <taxon>Hypocreales</taxon>
        <taxon>Nectriaceae</taxon>
        <taxon>Fusarium</taxon>
        <taxon>Fusarium fujikuroi species complex</taxon>
    </lineage>
</organism>
<feature type="domain" description="Helicase ATP-binding" evidence="17">
    <location>
        <begin position="501"/>
        <end position="711"/>
    </location>
</feature>
<dbReference type="CDD" id="cd16572">
    <property type="entry name" value="RING-HC_SpRad8-like"/>
    <property type="match status" value="1"/>
</dbReference>
<keyword evidence="12" id="KW-0539">Nucleus</keyword>
<dbReference type="Pfam" id="PF24975">
    <property type="entry name" value="UBA_Rad5"/>
    <property type="match status" value="1"/>
</dbReference>
<dbReference type="SMART" id="SM00490">
    <property type="entry name" value="HELICc"/>
    <property type="match status" value="1"/>
</dbReference>
<keyword evidence="9" id="KW-0862">Zinc</keyword>
<dbReference type="OrthoDB" id="2801544at2759"/>
<evidence type="ECO:0000256" key="7">
    <source>
        <dbReference type="ARBA" id="ARBA00022801"/>
    </source>
</evidence>
<feature type="transmembrane region" description="Helical" evidence="15">
    <location>
        <begin position="1546"/>
        <end position="1567"/>
    </location>
</feature>
<evidence type="ECO:0000256" key="14">
    <source>
        <dbReference type="SAM" id="MobiDB-lite"/>
    </source>
</evidence>
<dbReference type="InterPro" id="IPR001841">
    <property type="entry name" value="Znf_RING"/>
</dbReference>
<evidence type="ECO:0000256" key="15">
    <source>
        <dbReference type="SAM" id="Phobius"/>
    </source>
</evidence>
<name>A0A8H5YAM2_9HYPO</name>
<evidence type="ECO:0000259" key="17">
    <source>
        <dbReference type="PROSITE" id="PS51192"/>
    </source>
</evidence>
<evidence type="ECO:0000259" key="16">
    <source>
        <dbReference type="PROSITE" id="PS50089"/>
    </source>
</evidence>
<feature type="compositionally biased region" description="Basic and acidic residues" evidence="14">
    <location>
        <begin position="1410"/>
        <end position="1419"/>
    </location>
</feature>
<keyword evidence="3" id="KW-0479">Metal-binding</keyword>
<keyword evidence="10" id="KW-0067">ATP-binding</keyword>
<feature type="region of interest" description="Disordered" evidence="14">
    <location>
        <begin position="349"/>
        <end position="402"/>
    </location>
</feature>
<evidence type="ECO:0000256" key="4">
    <source>
        <dbReference type="ARBA" id="ARBA00022741"/>
    </source>
</evidence>
<dbReference type="GO" id="GO:0005524">
    <property type="term" value="F:ATP binding"/>
    <property type="evidence" value="ECO:0007669"/>
    <property type="project" value="UniProtKB-KW"/>
</dbReference>
<dbReference type="PROSITE" id="PS51192">
    <property type="entry name" value="HELICASE_ATP_BIND_1"/>
    <property type="match status" value="1"/>
</dbReference>
<dbReference type="Gene3D" id="3.40.50.300">
    <property type="entry name" value="P-loop containing nucleotide triphosphate hydrolases"/>
    <property type="match status" value="1"/>
</dbReference>
<comment type="similarity">
    <text evidence="2">Belongs to the SNF2/RAD54 helicase family.</text>
</comment>
<dbReference type="GO" id="GO:0016818">
    <property type="term" value="F:hydrolase activity, acting on acid anhydrides, in phosphorus-containing anhydrides"/>
    <property type="evidence" value="ECO:0007669"/>
    <property type="project" value="InterPro"/>
</dbReference>
<keyword evidence="15" id="KW-0472">Membrane</keyword>
<dbReference type="GO" id="GO:0008270">
    <property type="term" value="F:zinc ion binding"/>
    <property type="evidence" value="ECO:0007669"/>
    <property type="project" value="UniProtKB-KW"/>
</dbReference>
<dbReference type="InterPro" id="IPR038718">
    <property type="entry name" value="SNF2-like_sf"/>
</dbReference>
<dbReference type="CDD" id="cd18793">
    <property type="entry name" value="SF2_C_SNF"/>
    <property type="match status" value="1"/>
</dbReference>
<dbReference type="Pfam" id="PF00271">
    <property type="entry name" value="Helicase_C"/>
    <property type="match status" value="1"/>
</dbReference>
<keyword evidence="11" id="KW-0234">DNA repair</keyword>
<dbReference type="Gene3D" id="3.30.40.10">
    <property type="entry name" value="Zinc/RING finger domain, C3HC4 (zinc finger)"/>
    <property type="match status" value="1"/>
</dbReference>
<dbReference type="SMART" id="SM00910">
    <property type="entry name" value="HIRAN"/>
    <property type="match status" value="1"/>
</dbReference>
<evidence type="ECO:0000256" key="11">
    <source>
        <dbReference type="ARBA" id="ARBA00023204"/>
    </source>
</evidence>
<reference evidence="19 20" key="1">
    <citation type="submission" date="2020-05" db="EMBL/GenBank/DDBJ databases">
        <title>Identification and distribution of gene clusters putatively required for synthesis of sphingolipid metabolism inhibitors in phylogenetically diverse species of the filamentous fungus Fusarium.</title>
        <authorList>
            <person name="Kim H.-S."/>
            <person name="Busman M."/>
            <person name="Brown D.W."/>
            <person name="Divon H."/>
            <person name="Uhlig S."/>
            <person name="Proctor R.H."/>
        </authorList>
    </citation>
    <scope>NUCLEOTIDE SEQUENCE [LARGE SCALE GENOMIC DNA]</scope>
    <source>
        <strain evidence="19 20">NRRL 66235</strain>
    </source>
</reference>
<keyword evidence="6 13" id="KW-0863">Zinc-finger</keyword>
<feature type="region of interest" description="Disordered" evidence="14">
    <location>
        <begin position="1190"/>
        <end position="1211"/>
    </location>
</feature>
<feature type="compositionally biased region" description="Low complexity" evidence="14">
    <location>
        <begin position="1283"/>
        <end position="1294"/>
    </location>
</feature>
<dbReference type="SMART" id="SM00487">
    <property type="entry name" value="DEXDc"/>
    <property type="match status" value="1"/>
</dbReference>
<sequence length="1655" mass="188710">MHPDDHIDPEPPAKRRRFFADPDELSSDPVSHDQSPLPQPKRFFKDADDVEEEDEYKDNSDEIHDDDLPVTSPSRPPALQQESSVSFDQETFEAFVGDKVSSDVLSAIRDHCGNDLERAVNMYFDGTYKKFVKKPSWKAPLRPASTASSSRSPSVPNERKPSIKTSQRMPKQRYIGAFGVEGWATRSGVNVLKHGDIVKIERQKLQPPQSVRGKGKAGQVTPSRGFAAAAARRVDVIVRFTTQNGSEVGRLAKETANWVSALIDEKVCKFEGTVVYAPERLRTNDTIFLQLRCSLLDSAFFNRSFKLADDRSTAFFEQDETNDEKTLRLRQVALVKLFQEINLQPTMSNAAAKDGRKGLLQAAEQDEQKQKEAKKANGDTNGIGREAASSQSSETEEGEELEQDQLDALYKKAQSFDFSTPEAEPADTFAMTLRSYQKQALHWMMAKEKDEKSNREPSMHPLWEEYDWPLKDVDDKNVPQVEGQPKFYVNPYSGDLSLDFPVQEQHCLGGILADEMGLGKTIQMLSLMHTHRSEIALEARRAAVELSSVNQLTRLGKNSESVLDAPCTTLVVAPMSLLSQWQSEAVKASKDGTMKIELYYGNEKSSNLQALCCASNASNAPDLVITSYGVVLSEFSSIAARNGDKSFHNGLFSLKFFRIIIDEAHHIKNRSSKTAKACYEISAYHRWALTGTPIVNKLEDLFSLVRFLGVEPWNNFSFWRTFITVPFESGDFMRALDVVQTVLEPLVLRRTKDMKTPDGKPLVLLPPKQVEIIDVELSETERDVYSYIFNKAKRTFSQNVEAGTVMKAFTTIFAQILRLRQSCCHPILVRNRDLVADEEEAGAAADAAAGLADDMDLESLITSFTAETDEASKETNQTFGAHALEQIRDEAENECPLCFEEPMNDQTVTGCWHSACKKCLLDYIKHQIGKGEVPRCFSCREPINQRDLFEVIRHDDDPEMMMSKKPKISLQRVGVNASSAKVVALMSELRKLRREHPKMKSVVFSQFTSFLSLIEPALTRANIKFLRLDGSMAQKARAAVLNEFTERKGFTILLLSLRAGGVGLNLTSAGRVFMMDPWWSFAVEAQAIDRVHRMGQESEVQVKRFVVKESVEERMLKVQERKKFIATSLGMMSDEEKKLQRFFEHIYNLDNPSSRSGEVVEGQSNGVAAAHDSISQKDPEIKQEFEDELEETQVGEVEAETKSVPQNNLEYQDDDYDSDDEHHLCSILLYFISKTLLNHLKDEPEDIPMDRFAEQLFGRQDQSSRSRPPEDPSFMETFAKNLAKSAAKSAARKAMGQSSSEKRTRDGTRSGNQINPEDFRGVAEFVLGMLGGKNEQPRRYDDRKKDKKRKRDKDKERSREAPRSRGVEDDGDKYGSDKERRKRRRHRVTFAEPYYESPRPEETYYAQPYEPRRDEDKEERRRRRRQRRYKRDLDLKTLKTELEAMSSTIISLNARGAKHRDCEFYDRFVRKGGRLQDVIGNILSFTMPSISLTHNSTLHNDLAPYIMRETHNTEPTTQGYNHPRDFKPLLSRVLHKLHRRDTAPEIIGIVVGLTLLAAVIGVGLFLWNWNIFKQLRTSNSQRRNHRRHSHRRRQIIGHFNASVEDGSEDIELECRFTTDDDIIAQALEDRSRYFRFPTLVIYIHFTHRMRWTHLR</sequence>
<dbReference type="PROSITE" id="PS50089">
    <property type="entry name" value="ZF_RING_2"/>
    <property type="match status" value="1"/>
</dbReference>
<evidence type="ECO:0000256" key="9">
    <source>
        <dbReference type="ARBA" id="ARBA00022833"/>
    </source>
</evidence>
<keyword evidence="15" id="KW-0812">Transmembrane</keyword>
<dbReference type="InterPro" id="IPR018957">
    <property type="entry name" value="Znf_C3HC4_RING-type"/>
</dbReference>
<evidence type="ECO:0000256" key="10">
    <source>
        <dbReference type="ARBA" id="ARBA00022840"/>
    </source>
</evidence>
<evidence type="ECO:0000313" key="19">
    <source>
        <dbReference type="EMBL" id="KAF5708649.1"/>
    </source>
</evidence>
<feature type="region of interest" description="Disordered" evidence="14">
    <location>
        <begin position="139"/>
        <end position="169"/>
    </location>
</feature>
<dbReference type="Pfam" id="PF00176">
    <property type="entry name" value="SNF2-rel_dom"/>
    <property type="match status" value="1"/>
</dbReference>
<keyword evidence="15" id="KW-1133">Transmembrane helix</keyword>
<dbReference type="InterPro" id="IPR000330">
    <property type="entry name" value="SNF2_N"/>
</dbReference>
<evidence type="ECO:0000259" key="18">
    <source>
        <dbReference type="PROSITE" id="PS51194"/>
    </source>
</evidence>
<dbReference type="InterPro" id="IPR049730">
    <property type="entry name" value="SNF2/RAD54-like_C"/>
</dbReference>
<keyword evidence="4" id="KW-0547">Nucleotide-binding</keyword>
<dbReference type="GO" id="GO:0005634">
    <property type="term" value="C:nucleus"/>
    <property type="evidence" value="ECO:0007669"/>
    <property type="project" value="UniProtKB-SubCell"/>
</dbReference>
<evidence type="ECO:0000256" key="2">
    <source>
        <dbReference type="ARBA" id="ARBA00007025"/>
    </source>
</evidence>
<dbReference type="InterPro" id="IPR014001">
    <property type="entry name" value="Helicase_ATP-bd"/>
</dbReference>
<protein>
    <submittedName>
        <fullName evidence="19">DNA repair RAD5</fullName>
    </submittedName>
</protein>
<keyword evidence="7" id="KW-0378">Hydrolase</keyword>
<gene>
    <name evidence="19" type="ORF">FMUND_10506</name>
</gene>
<proteinExistence type="inferred from homology"/>
<dbReference type="InterPro" id="IPR050628">
    <property type="entry name" value="SNF2_RAD54_helicase_TF"/>
</dbReference>
<feature type="compositionally biased region" description="Basic and acidic residues" evidence="14">
    <location>
        <begin position="1335"/>
        <end position="1344"/>
    </location>
</feature>
<evidence type="ECO:0000256" key="8">
    <source>
        <dbReference type="ARBA" id="ARBA00022806"/>
    </source>
</evidence>
<keyword evidence="20" id="KW-1185">Reference proteome</keyword>
<feature type="compositionally biased region" description="Basic and acidic residues" evidence="14">
    <location>
        <begin position="366"/>
        <end position="377"/>
    </location>
</feature>
<dbReference type="GO" id="GO:0003676">
    <property type="term" value="F:nucleic acid binding"/>
    <property type="evidence" value="ECO:0007669"/>
    <property type="project" value="InterPro"/>
</dbReference>
<feature type="domain" description="RING-type" evidence="16">
    <location>
        <begin position="895"/>
        <end position="940"/>
    </location>
</feature>
<dbReference type="PANTHER" id="PTHR45626:SF22">
    <property type="entry name" value="DNA REPAIR PROTEIN RAD5"/>
    <property type="match status" value="1"/>
</dbReference>
<evidence type="ECO:0000313" key="20">
    <source>
        <dbReference type="Proteomes" id="UP000544331"/>
    </source>
</evidence>
<keyword evidence="5" id="KW-0227">DNA damage</keyword>
<dbReference type="CDD" id="cd18008">
    <property type="entry name" value="DEXDc_SHPRH-like"/>
    <property type="match status" value="1"/>
</dbReference>
<dbReference type="GO" id="GO:0004386">
    <property type="term" value="F:helicase activity"/>
    <property type="evidence" value="ECO:0007669"/>
    <property type="project" value="UniProtKB-KW"/>
</dbReference>
<comment type="caution">
    <text evidence="19">The sequence shown here is derived from an EMBL/GenBank/DDBJ whole genome shotgun (WGS) entry which is preliminary data.</text>
</comment>
<dbReference type="PROSITE" id="PS51194">
    <property type="entry name" value="HELICASE_CTER"/>
    <property type="match status" value="1"/>
</dbReference>
<evidence type="ECO:0000256" key="1">
    <source>
        <dbReference type="ARBA" id="ARBA00004123"/>
    </source>
</evidence>
<feature type="compositionally biased region" description="Low complexity" evidence="14">
    <location>
        <begin position="142"/>
        <end position="154"/>
    </location>
</feature>
<feature type="region of interest" description="Disordered" evidence="14">
    <location>
        <begin position="1"/>
        <end position="85"/>
    </location>
</feature>
<evidence type="ECO:0000256" key="5">
    <source>
        <dbReference type="ARBA" id="ARBA00022763"/>
    </source>
</evidence>
<feature type="compositionally biased region" description="Basic and acidic residues" evidence="14">
    <location>
        <begin position="1353"/>
        <end position="1379"/>
    </location>
</feature>
<dbReference type="Proteomes" id="UP000544331">
    <property type="component" value="Unassembled WGS sequence"/>
</dbReference>
<dbReference type="SUPFAM" id="SSF52540">
    <property type="entry name" value="P-loop containing nucleoside triphosphate hydrolases"/>
    <property type="match status" value="2"/>
</dbReference>
<feature type="domain" description="Helicase C-terminal" evidence="18">
    <location>
        <begin position="981"/>
        <end position="1140"/>
    </location>
</feature>
<evidence type="ECO:0000256" key="3">
    <source>
        <dbReference type="ARBA" id="ARBA00022723"/>
    </source>
</evidence>
<dbReference type="Gene3D" id="3.40.50.10810">
    <property type="entry name" value="Tandem AAA-ATPase domain"/>
    <property type="match status" value="1"/>
</dbReference>
<comment type="subcellular location">
    <subcellularLocation>
        <location evidence="1">Nucleus</location>
    </subcellularLocation>
</comment>
<feature type="region of interest" description="Disordered" evidence="14">
    <location>
        <begin position="1283"/>
        <end position="1427"/>
    </location>
</feature>
<dbReference type="GO" id="GO:0006281">
    <property type="term" value="P:DNA repair"/>
    <property type="evidence" value="ECO:0007669"/>
    <property type="project" value="UniProtKB-KW"/>
</dbReference>
<evidence type="ECO:0000256" key="6">
    <source>
        <dbReference type="ARBA" id="ARBA00022771"/>
    </source>
</evidence>